<evidence type="ECO:0000256" key="1">
    <source>
        <dbReference type="ARBA" id="ARBA00007358"/>
    </source>
</evidence>
<reference evidence="7" key="1">
    <citation type="submission" date="2016-06" db="EMBL/GenBank/DDBJ databases">
        <authorList>
            <person name="Varghese N."/>
            <person name="Submissions Spin"/>
        </authorList>
    </citation>
    <scope>NUCLEOTIDE SEQUENCE [LARGE SCALE GENOMIC DNA]</scope>
    <source>
        <strain evidence="7">DSM 45431</strain>
    </source>
</reference>
<comment type="similarity">
    <text evidence="1">Belongs to the iron-containing alcohol dehydrogenase family.</text>
</comment>
<dbReference type="Pfam" id="PF25137">
    <property type="entry name" value="ADH_Fe_C"/>
    <property type="match status" value="1"/>
</dbReference>
<dbReference type="InterPro" id="IPR001670">
    <property type="entry name" value="ADH_Fe/GldA"/>
</dbReference>
<evidence type="ECO:0000259" key="4">
    <source>
        <dbReference type="Pfam" id="PF00465"/>
    </source>
</evidence>
<dbReference type="InterPro" id="IPR039697">
    <property type="entry name" value="Alcohol_dehydrogenase_Fe"/>
</dbReference>
<evidence type="ECO:0000313" key="6">
    <source>
        <dbReference type="EMBL" id="SCL27340.1"/>
    </source>
</evidence>
<keyword evidence="7" id="KW-1185">Reference proteome</keyword>
<evidence type="ECO:0000256" key="3">
    <source>
        <dbReference type="ARBA" id="ARBA00023027"/>
    </source>
</evidence>
<keyword evidence="3" id="KW-0520">NAD</keyword>
<evidence type="ECO:0000313" key="7">
    <source>
        <dbReference type="Proteomes" id="UP000199413"/>
    </source>
</evidence>
<name>A0A1C6SD95_9ACTN</name>
<organism evidence="6 7">
    <name type="scientific">Micromonospora rhizosphaerae</name>
    <dbReference type="NCBI Taxonomy" id="568872"/>
    <lineage>
        <taxon>Bacteria</taxon>
        <taxon>Bacillati</taxon>
        <taxon>Actinomycetota</taxon>
        <taxon>Actinomycetes</taxon>
        <taxon>Micromonosporales</taxon>
        <taxon>Micromonosporaceae</taxon>
        <taxon>Micromonospora</taxon>
    </lineage>
</organism>
<accession>A0A1C6SD95</accession>
<sequence>MKSVDHADRTSNLSFVHEGLPGRIVFGAGSRLKLAGELDLMGVDRVLMIVAPDLVVLGDELAAQLGGRVVGRFTEVREHVPIATAVRARALAAELGADALLSIGGGSSTGTAKAIALTSGLPLVAVPTTYAGSEVTPVWGITENARKTTGTDPRVLPRVVVYDPELTVGLPLALSSASALNAVAHCVDALWAPRRSPISDLIAGEGIRALAAGLRALPASGSLARARTDLLYGAYLAGSAFATAGTGLHHKICHVLGGALDLRHAMTHAIVLPHVLAFNAPHARDAADRVAQALGTTDAVAGLRSLAFDAGVPRGLHELGMSEDQIDVIAKLVVENAPASNPSPPTPTAVRALIEAAWAG</sequence>
<dbReference type="AlphaFoldDB" id="A0A1C6SD95"/>
<gene>
    <name evidence="6" type="ORF">GA0070624_3482</name>
</gene>
<proteinExistence type="inferred from homology"/>
<dbReference type="GO" id="GO:0018506">
    <property type="term" value="F:maleylacetate reductase activity"/>
    <property type="evidence" value="ECO:0007669"/>
    <property type="project" value="InterPro"/>
</dbReference>
<dbReference type="SUPFAM" id="SSF56796">
    <property type="entry name" value="Dehydroquinate synthase-like"/>
    <property type="match status" value="1"/>
</dbReference>
<dbReference type="STRING" id="568872.GA0070624_3482"/>
<evidence type="ECO:0000256" key="2">
    <source>
        <dbReference type="ARBA" id="ARBA00023002"/>
    </source>
</evidence>
<feature type="domain" description="Fe-containing alcohol dehydrogenase-like C-terminal" evidence="5">
    <location>
        <begin position="177"/>
        <end position="358"/>
    </location>
</feature>
<dbReference type="Gene3D" id="3.40.50.1970">
    <property type="match status" value="1"/>
</dbReference>
<dbReference type="Pfam" id="PF00465">
    <property type="entry name" value="Fe-ADH"/>
    <property type="match status" value="1"/>
</dbReference>
<dbReference type="InterPro" id="IPR056798">
    <property type="entry name" value="ADH_Fe_C"/>
</dbReference>
<evidence type="ECO:0000259" key="5">
    <source>
        <dbReference type="Pfam" id="PF25137"/>
    </source>
</evidence>
<dbReference type="RefSeq" id="WP_245718840.1">
    <property type="nucleotide sequence ID" value="NZ_FMHV01000002.1"/>
</dbReference>
<dbReference type="PANTHER" id="PTHR11496:SF102">
    <property type="entry name" value="ALCOHOL DEHYDROGENASE 4"/>
    <property type="match status" value="1"/>
</dbReference>
<dbReference type="GO" id="GO:0046872">
    <property type="term" value="F:metal ion binding"/>
    <property type="evidence" value="ECO:0007669"/>
    <property type="project" value="InterPro"/>
</dbReference>
<dbReference type="Gene3D" id="1.20.1090.10">
    <property type="entry name" value="Dehydroquinate synthase-like - alpha domain"/>
    <property type="match status" value="1"/>
</dbReference>
<dbReference type="PANTHER" id="PTHR11496">
    <property type="entry name" value="ALCOHOL DEHYDROGENASE"/>
    <property type="match status" value="1"/>
</dbReference>
<keyword evidence="2" id="KW-0560">Oxidoreductase</keyword>
<feature type="domain" description="Alcohol dehydrogenase iron-type/glycerol dehydrogenase GldA" evidence="4">
    <location>
        <begin position="21"/>
        <end position="164"/>
    </location>
</feature>
<protein>
    <submittedName>
        <fullName evidence="6">Maleylacetate reductase</fullName>
    </submittedName>
</protein>
<dbReference type="EMBL" id="FMHV01000002">
    <property type="protein sequence ID" value="SCL27340.1"/>
    <property type="molecule type" value="Genomic_DNA"/>
</dbReference>
<dbReference type="InterPro" id="IPR034786">
    <property type="entry name" value="MAR"/>
</dbReference>
<dbReference type="Proteomes" id="UP000199413">
    <property type="component" value="Unassembled WGS sequence"/>
</dbReference>
<dbReference type="GO" id="GO:0004022">
    <property type="term" value="F:alcohol dehydrogenase (NAD+) activity"/>
    <property type="evidence" value="ECO:0007669"/>
    <property type="project" value="TreeGrafter"/>
</dbReference>
<dbReference type="CDD" id="cd08177">
    <property type="entry name" value="MAR"/>
    <property type="match status" value="1"/>
</dbReference>